<dbReference type="InterPro" id="IPR036188">
    <property type="entry name" value="FAD/NAD-bd_sf"/>
</dbReference>
<dbReference type="RefSeq" id="WP_194120707.1">
    <property type="nucleotide sequence ID" value="NZ_JACYGY010000001.1"/>
</dbReference>
<dbReference type="Proteomes" id="UP000634134">
    <property type="component" value="Unassembled WGS sequence"/>
</dbReference>
<dbReference type="EMBL" id="JACYGY010000001">
    <property type="protein sequence ID" value="MBE9462507.1"/>
    <property type="molecule type" value="Genomic_DNA"/>
</dbReference>
<accession>A0ABR9WAK3</accession>
<dbReference type="PANTHER" id="PTHR42685">
    <property type="entry name" value="GERANYLGERANYL DIPHOSPHATE REDUCTASE"/>
    <property type="match status" value="1"/>
</dbReference>
<name>A0ABR9WAK3_9BACT</name>
<dbReference type="SUPFAM" id="SSF51905">
    <property type="entry name" value="FAD/NAD(P)-binding domain"/>
    <property type="match status" value="1"/>
</dbReference>
<organism evidence="2 3">
    <name type="scientific">Dyadobacter subterraneus</name>
    <dbReference type="NCBI Taxonomy" id="2773304"/>
    <lineage>
        <taxon>Bacteria</taxon>
        <taxon>Pseudomonadati</taxon>
        <taxon>Bacteroidota</taxon>
        <taxon>Cytophagia</taxon>
        <taxon>Cytophagales</taxon>
        <taxon>Spirosomataceae</taxon>
        <taxon>Dyadobacter</taxon>
    </lineage>
</organism>
<evidence type="ECO:0000259" key="1">
    <source>
        <dbReference type="Pfam" id="PF01266"/>
    </source>
</evidence>
<gene>
    <name evidence="2" type="ORF">IEE83_11500</name>
</gene>
<sequence length="381" mass="43135">MEPENKTYDCAIIGGGLAGLCLAIQLADQGIKVVLFERNEYPFHKVCGEYISMESWDFLMRLGLPLDTYDLPIIDSLGISSEKGFMLNQTLEMGGFGISRYSLDNYLYQLAIDKKVTILQSCKVTAVNQISTEFQEIDTNQGKFRATIICGSYGKYTPSFIQKNDNYLIREDKSGTNYIGVKYHIKSDLASNRIELHNFKDGYCGISKVDQDWHCLCYLTTAKNLQNNNKDIKKMEEHVLFKNPFLKNYFTKSEFIHSNPLVISNIQFNKKQTDVVNIFLLGDAAGSITPLCGNGMSMGMRASKLLAVELIKYFENKSSLEEVTSAYKKSWNEALNTRIRAGYYLQNLFGKKNTTHLALKFLSKTPGLMRGIISLTHGEKF</sequence>
<proteinExistence type="predicted"/>
<dbReference type="InterPro" id="IPR006076">
    <property type="entry name" value="FAD-dep_OxRdtase"/>
</dbReference>
<dbReference type="Gene3D" id="3.50.50.60">
    <property type="entry name" value="FAD/NAD(P)-binding domain"/>
    <property type="match status" value="1"/>
</dbReference>
<dbReference type="Pfam" id="PF01266">
    <property type="entry name" value="DAO"/>
    <property type="match status" value="1"/>
</dbReference>
<dbReference type="PRINTS" id="PR00420">
    <property type="entry name" value="RNGMNOXGNASE"/>
</dbReference>
<dbReference type="InterPro" id="IPR050407">
    <property type="entry name" value="Geranylgeranyl_reductase"/>
</dbReference>
<protein>
    <submittedName>
        <fullName evidence="2">FAD-dependent monooxygenase</fullName>
    </submittedName>
</protein>
<comment type="caution">
    <text evidence="2">The sequence shown here is derived from an EMBL/GenBank/DDBJ whole genome shotgun (WGS) entry which is preliminary data.</text>
</comment>
<feature type="domain" description="FAD dependent oxidoreductase" evidence="1">
    <location>
        <begin position="9"/>
        <end position="41"/>
    </location>
</feature>
<keyword evidence="2" id="KW-0503">Monooxygenase</keyword>
<dbReference type="GO" id="GO:0004497">
    <property type="term" value="F:monooxygenase activity"/>
    <property type="evidence" value="ECO:0007669"/>
    <property type="project" value="UniProtKB-KW"/>
</dbReference>
<evidence type="ECO:0000313" key="2">
    <source>
        <dbReference type="EMBL" id="MBE9462507.1"/>
    </source>
</evidence>
<dbReference type="PANTHER" id="PTHR42685:SF22">
    <property type="entry name" value="CONDITIONED MEDIUM FACTOR RECEPTOR 1"/>
    <property type="match status" value="1"/>
</dbReference>
<keyword evidence="2" id="KW-0560">Oxidoreductase</keyword>
<evidence type="ECO:0000313" key="3">
    <source>
        <dbReference type="Proteomes" id="UP000634134"/>
    </source>
</evidence>
<reference evidence="3" key="1">
    <citation type="submission" date="2023-07" db="EMBL/GenBank/DDBJ databases">
        <title>Dyadobacter sp. nov 'subterranea' isolated from contaminted grondwater.</title>
        <authorList>
            <person name="Szabo I."/>
            <person name="Al-Omari J."/>
            <person name="Szerdahelyi S.G."/>
            <person name="Rado J."/>
        </authorList>
    </citation>
    <scope>NUCLEOTIDE SEQUENCE [LARGE SCALE GENOMIC DNA]</scope>
    <source>
        <strain evidence="3">UP-52</strain>
    </source>
</reference>
<keyword evidence="3" id="KW-1185">Reference proteome</keyword>